<dbReference type="GO" id="GO:0051792">
    <property type="term" value="P:medium-chain fatty acid biosynthetic process"/>
    <property type="evidence" value="ECO:0007669"/>
    <property type="project" value="TreeGrafter"/>
</dbReference>
<dbReference type="PIRSF" id="PIRSF005211">
    <property type="entry name" value="Ab_hydro_YheT"/>
    <property type="match status" value="1"/>
</dbReference>
<comment type="caution">
    <text evidence="3">The sequence shown here is derived from an EMBL/GenBank/DDBJ whole genome shotgun (WGS) entry which is preliminary data.</text>
</comment>
<sequence>MHHRGSNGMILTSPKITDFYDDEDVAEVVTSLKQKYPEAVCIAIGVSSGGYLVTRYLYKNGQHSKIDAAFVISSPFDFRAFQKNLTREGPNQRYSQLLASHYKEIIQKNFKLLVKTQSGKVNFSDVMQSCYFEEVYEKYVTKIREKHIDEIYKDLALRENLGLVKRPLLCLNAEDDFLSPGVYCFYLLHLKNVISLDLPLEEIKYSTHVAMIVTKNGGHCGFMDGFIPIQTFFAERVFESYLQSLQELGVNINKVLFE</sequence>
<evidence type="ECO:0000313" key="4">
    <source>
        <dbReference type="Proteomes" id="UP000285301"/>
    </source>
</evidence>
<dbReference type="Pfam" id="PF06028">
    <property type="entry name" value="DUF915"/>
    <property type="match status" value="1"/>
</dbReference>
<evidence type="ECO:0000256" key="2">
    <source>
        <dbReference type="PIRSR" id="PIRSR005211-1"/>
    </source>
</evidence>
<dbReference type="Proteomes" id="UP000285301">
    <property type="component" value="Unassembled WGS sequence"/>
</dbReference>
<dbReference type="PANTHER" id="PTHR10794:SF63">
    <property type="entry name" value="ALPHA_BETA HYDROLASE 1, ISOFORM A"/>
    <property type="match status" value="1"/>
</dbReference>
<dbReference type="Gene3D" id="3.40.50.1820">
    <property type="entry name" value="alpha/beta hydrolase"/>
    <property type="match status" value="1"/>
</dbReference>
<protein>
    <submittedName>
        <fullName evidence="3">Phospholipase ABHD3-like protein</fullName>
    </submittedName>
</protein>
<dbReference type="InterPro" id="IPR010315">
    <property type="entry name" value="DUF915_hydro-like"/>
</dbReference>
<proteinExistence type="inferred from homology"/>
<keyword evidence="4" id="KW-1185">Reference proteome</keyword>
<name>A0A443QT69_9ACAR</name>
<dbReference type="GO" id="GO:0051793">
    <property type="term" value="P:medium-chain fatty acid catabolic process"/>
    <property type="evidence" value="ECO:0007669"/>
    <property type="project" value="TreeGrafter"/>
</dbReference>
<dbReference type="InterPro" id="IPR029058">
    <property type="entry name" value="AB_hydrolase_fold"/>
</dbReference>
<feature type="active site" description="Charge relay system" evidence="2">
    <location>
        <position position="219"/>
    </location>
</feature>
<organism evidence="3 4">
    <name type="scientific">Dinothrombium tinctorium</name>
    <dbReference type="NCBI Taxonomy" id="1965070"/>
    <lineage>
        <taxon>Eukaryota</taxon>
        <taxon>Metazoa</taxon>
        <taxon>Ecdysozoa</taxon>
        <taxon>Arthropoda</taxon>
        <taxon>Chelicerata</taxon>
        <taxon>Arachnida</taxon>
        <taxon>Acari</taxon>
        <taxon>Acariformes</taxon>
        <taxon>Trombidiformes</taxon>
        <taxon>Prostigmata</taxon>
        <taxon>Anystina</taxon>
        <taxon>Parasitengona</taxon>
        <taxon>Trombidioidea</taxon>
        <taxon>Trombidiidae</taxon>
        <taxon>Dinothrombium</taxon>
    </lineage>
</organism>
<dbReference type="InterPro" id="IPR012020">
    <property type="entry name" value="ABHD4"/>
</dbReference>
<dbReference type="AlphaFoldDB" id="A0A443QT69"/>
<reference evidence="3 4" key="1">
    <citation type="journal article" date="2018" name="Gigascience">
        <title>Genomes of trombidid mites reveal novel predicted allergens and laterally-transferred genes associated with secondary metabolism.</title>
        <authorList>
            <person name="Dong X."/>
            <person name="Chaisiri K."/>
            <person name="Xia D."/>
            <person name="Armstrong S.D."/>
            <person name="Fang Y."/>
            <person name="Donnelly M.J."/>
            <person name="Kadowaki T."/>
            <person name="McGarry J.W."/>
            <person name="Darby A.C."/>
            <person name="Makepeace B.L."/>
        </authorList>
    </citation>
    <scope>NUCLEOTIDE SEQUENCE [LARGE SCALE GENOMIC DNA]</scope>
    <source>
        <strain evidence="3">UoL-WK</strain>
    </source>
</reference>
<dbReference type="OrthoDB" id="247542at2759"/>
<evidence type="ECO:0000256" key="1">
    <source>
        <dbReference type="ARBA" id="ARBA00010884"/>
    </source>
</evidence>
<comment type="similarity">
    <text evidence="1">Belongs to the AB hydrolase superfamily. AB hydrolase 4 family.</text>
</comment>
<dbReference type="GO" id="GO:0047372">
    <property type="term" value="F:monoacylglycerol lipase activity"/>
    <property type="evidence" value="ECO:0007669"/>
    <property type="project" value="TreeGrafter"/>
</dbReference>
<dbReference type="InterPro" id="IPR050960">
    <property type="entry name" value="AB_hydrolase_4_sf"/>
</dbReference>
<dbReference type="SUPFAM" id="SSF53474">
    <property type="entry name" value="alpha/beta-Hydrolases"/>
    <property type="match status" value="1"/>
</dbReference>
<feature type="active site" description="Charge relay system" evidence="2">
    <location>
        <position position="176"/>
    </location>
</feature>
<dbReference type="GO" id="GO:0008126">
    <property type="term" value="F:acetylesterase activity"/>
    <property type="evidence" value="ECO:0007669"/>
    <property type="project" value="TreeGrafter"/>
</dbReference>
<gene>
    <name evidence="3" type="ORF">B4U79_00886</name>
</gene>
<evidence type="ECO:0000313" key="3">
    <source>
        <dbReference type="EMBL" id="RWS06206.1"/>
    </source>
</evidence>
<dbReference type="PANTHER" id="PTHR10794">
    <property type="entry name" value="ABHYDROLASE DOMAIN-CONTAINING PROTEIN"/>
    <property type="match status" value="1"/>
</dbReference>
<dbReference type="STRING" id="1965070.A0A443QT69"/>
<feature type="active site" description="Charge relay system" evidence="2">
    <location>
        <position position="47"/>
    </location>
</feature>
<dbReference type="EMBL" id="NCKU01004274">
    <property type="protein sequence ID" value="RWS06206.1"/>
    <property type="molecule type" value="Genomic_DNA"/>
</dbReference>
<accession>A0A443QT69</accession>